<organism evidence="3">
    <name type="scientific">Onchocerca flexuosa</name>
    <dbReference type="NCBI Taxonomy" id="387005"/>
    <lineage>
        <taxon>Eukaryota</taxon>
        <taxon>Metazoa</taxon>
        <taxon>Ecdysozoa</taxon>
        <taxon>Nematoda</taxon>
        <taxon>Chromadorea</taxon>
        <taxon>Rhabditida</taxon>
        <taxon>Spirurina</taxon>
        <taxon>Spiruromorpha</taxon>
        <taxon>Filarioidea</taxon>
        <taxon>Onchocercidae</taxon>
        <taxon>Onchocerca</taxon>
    </lineage>
</organism>
<evidence type="ECO:0000313" key="2">
    <source>
        <dbReference type="Proteomes" id="UP000267606"/>
    </source>
</evidence>
<sequence>MAMKNEKQEGEEKGRKRWQRLGPNAYVGWRTELLAHLKDSLEGNEITELRTRLLLAIVSRLPLNPRSGLEGHSKQIAEKLADYLKNFLSSYLTAQISFSDAQILLELPCERCNEEENISEDEKDDNKFCKRRQRNV</sequence>
<accession>A0A183HUJ8</accession>
<dbReference type="EMBL" id="UZAJ01015755">
    <property type="protein sequence ID" value="VDO74304.1"/>
    <property type="molecule type" value="Genomic_DNA"/>
</dbReference>
<dbReference type="WBParaSite" id="OFLC_0001116001-mRNA-1">
    <property type="protein sequence ID" value="OFLC_0001116001-mRNA-1"/>
    <property type="gene ID" value="OFLC_0001116001"/>
</dbReference>
<keyword evidence="2" id="KW-1185">Reference proteome</keyword>
<gene>
    <name evidence="1" type="ORF">OFLC_LOCUS11158</name>
</gene>
<name>A0A183HUJ8_9BILA</name>
<evidence type="ECO:0000313" key="3">
    <source>
        <dbReference type="WBParaSite" id="OFLC_0001116001-mRNA-1"/>
    </source>
</evidence>
<reference evidence="3" key="1">
    <citation type="submission" date="2016-06" db="UniProtKB">
        <authorList>
            <consortium name="WormBaseParasite"/>
        </authorList>
    </citation>
    <scope>IDENTIFICATION</scope>
</reference>
<reference evidence="1 2" key="2">
    <citation type="submission" date="2018-11" db="EMBL/GenBank/DDBJ databases">
        <authorList>
            <consortium name="Pathogen Informatics"/>
        </authorList>
    </citation>
    <scope>NUCLEOTIDE SEQUENCE [LARGE SCALE GENOMIC DNA]</scope>
</reference>
<dbReference type="AlphaFoldDB" id="A0A183HUJ8"/>
<protein>
    <submittedName>
        <fullName evidence="3">BHLH domain-containing protein</fullName>
    </submittedName>
</protein>
<evidence type="ECO:0000313" key="1">
    <source>
        <dbReference type="EMBL" id="VDO74304.1"/>
    </source>
</evidence>
<proteinExistence type="predicted"/>
<dbReference type="STRING" id="387005.A0A183HUJ8"/>
<dbReference type="Proteomes" id="UP000267606">
    <property type="component" value="Unassembled WGS sequence"/>
</dbReference>